<evidence type="ECO:0000256" key="6">
    <source>
        <dbReference type="SAM" id="Phobius"/>
    </source>
</evidence>
<feature type="transmembrane region" description="Helical" evidence="6">
    <location>
        <begin position="118"/>
        <end position="138"/>
    </location>
</feature>
<evidence type="ECO:0000313" key="8">
    <source>
        <dbReference type="Proteomes" id="UP000425916"/>
    </source>
</evidence>
<evidence type="ECO:0000256" key="4">
    <source>
        <dbReference type="ARBA" id="ARBA00022989"/>
    </source>
</evidence>
<dbReference type="InterPro" id="IPR043428">
    <property type="entry name" value="LivM-like"/>
</dbReference>
<keyword evidence="3 6" id="KW-0812">Transmembrane</keyword>
<dbReference type="CDD" id="cd06581">
    <property type="entry name" value="TM_PBP1_LivM_like"/>
    <property type="match status" value="1"/>
</dbReference>
<organism evidence="7 8">
    <name type="scientific">Neomoorella glycerini</name>
    <dbReference type="NCBI Taxonomy" id="55779"/>
    <lineage>
        <taxon>Bacteria</taxon>
        <taxon>Bacillati</taxon>
        <taxon>Bacillota</taxon>
        <taxon>Clostridia</taxon>
        <taxon>Neomoorellales</taxon>
        <taxon>Neomoorellaceae</taxon>
        <taxon>Neomoorella</taxon>
    </lineage>
</organism>
<protein>
    <submittedName>
        <fullName evidence="7">Branched-chain amino acid transport system / permease component</fullName>
    </submittedName>
</protein>
<keyword evidence="5 6" id="KW-0472">Membrane</keyword>
<evidence type="ECO:0000256" key="2">
    <source>
        <dbReference type="ARBA" id="ARBA00022475"/>
    </source>
</evidence>
<evidence type="ECO:0000256" key="3">
    <source>
        <dbReference type="ARBA" id="ARBA00022692"/>
    </source>
</evidence>
<dbReference type="OrthoDB" id="9789927at2"/>
<dbReference type="PANTHER" id="PTHR30482">
    <property type="entry name" value="HIGH-AFFINITY BRANCHED-CHAIN AMINO ACID TRANSPORT SYSTEM PERMEASE"/>
    <property type="match status" value="1"/>
</dbReference>
<keyword evidence="8" id="KW-1185">Reference proteome</keyword>
<name>A0A6I5ZQH7_9FIRM</name>
<dbReference type="EMBL" id="CP046244">
    <property type="protein sequence ID" value="QGP92048.1"/>
    <property type="molecule type" value="Genomic_DNA"/>
</dbReference>
<feature type="transmembrane region" description="Helical" evidence="6">
    <location>
        <begin position="86"/>
        <end position="106"/>
    </location>
</feature>
<sequence length="276" mass="29892">MTLFTSMLSFALITLLGVLGTFLLTGLTGLFSFGQASFMALGAYISGLAVIKFNVPFPLAIIIGVASGTLCALIIGIPTLRLNRDFFSLITFGFGEAVAGLLNYFVNVTGGAMGLSGIPPKTNLLMVALSTGAVIWMVNNFRRLKFGRQCLALKNDELAAAAVGIDVYRIKLQVFIISAIITSYAGALYGFLTSYVEPAMFGWTKSAEWVIMVFFGGVNSLTGAVVAGFLLNILPEVLRFASEWRIAAYCLIIVVLLNFRPTGLFDEYELSFRRKH</sequence>
<feature type="transmembrane region" description="Helical" evidence="6">
    <location>
        <begin position="212"/>
        <end position="234"/>
    </location>
</feature>
<feature type="transmembrane region" description="Helical" evidence="6">
    <location>
        <begin position="58"/>
        <end position="79"/>
    </location>
</feature>
<evidence type="ECO:0000256" key="1">
    <source>
        <dbReference type="ARBA" id="ARBA00004651"/>
    </source>
</evidence>
<dbReference type="PANTHER" id="PTHR30482:SF10">
    <property type="entry name" value="HIGH-AFFINITY BRANCHED-CHAIN AMINO ACID TRANSPORT PROTEIN BRAE"/>
    <property type="match status" value="1"/>
</dbReference>
<dbReference type="InterPro" id="IPR001851">
    <property type="entry name" value="ABC_transp_permease"/>
</dbReference>
<proteinExistence type="predicted"/>
<feature type="transmembrane region" description="Helical" evidence="6">
    <location>
        <begin position="246"/>
        <end position="265"/>
    </location>
</feature>
<feature type="transmembrane region" description="Helical" evidence="6">
    <location>
        <begin position="174"/>
        <end position="192"/>
    </location>
</feature>
<accession>A0A6I5ZQH7</accession>
<gene>
    <name evidence="7" type="ORF">MGLY_14040</name>
</gene>
<dbReference type="GO" id="GO:0015658">
    <property type="term" value="F:branched-chain amino acid transmembrane transporter activity"/>
    <property type="evidence" value="ECO:0007669"/>
    <property type="project" value="InterPro"/>
</dbReference>
<reference evidence="7 8" key="1">
    <citation type="submission" date="2019-11" db="EMBL/GenBank/DDBJ databases">
        <title>Genome sequence of Moorella glycerini DSM11254.</title>
        <authorList>
            <person name="Poehlein A."/>
            <person name="Boeer T."/>
            <person name="Daniel R."/>
        </authorList>
    </citation>
    <scope>NUCLEOTIDE SEQUENCE [LARGE SCALE GENOMIC DNA]</scope>
    <source>
        <strain evidence="7 8">DSM 11254</strain>
    </source>
</reference>
<dbReference type="RefSeq" id="WP_156272667.1">
    <property type="nucleotide sequence ID" value="NZ_CP046244.1"/>
</dbReference>
<dbReference type="GO" id="GO:0005886">
    <property type="term" value="C:plasma membrane"/>
    <property type="evidence" value="ECO:0007669"/>
    <property type="project" value="UniProtKB-SubCell"/>
</dbReference>
<evidence type="ECO:0000313" key="7">
    <source>
        <dbReference type="EMBL" id="QGP92048.1"/>
    </source>
</evidence>
<keyword evidence="2" id="KW-1003">Cell membrane</keyword>
<dbReference type="Pfam" id="PF02653">
    <property type="entry name" value="BPD_transp_2"/>
    <property type="match status" value="1"/>
</dbReference>
<keyword evidence="4 6" id="KW-1133">Transmembrane helix</keyword>
<dbReference type="Proteomes" id="UP000425916">
    <property type="component" value="Chromosome"/>
</dbReference>
<evidence type="ECO:0000256" key="5">
    <source>
        <dbReference type="ARBA" id="ARBA00023136"/>
    </source>
</evidence>
<dbReference type="AlphaFoldDB" id="A0A6I5ZQH7"/>
<comment type="subcellular location">
    <subcellularLocation>
        <location evidence="1">Cell membrane</location>
        <topology evidence="1">Multi-pass membrane protein</topology>
    </subcellularLocation>
</comment>